<dbReference type="OrthoDB" id="2409328at2759"/>
<feature type="compositionally biased region" description="Polar residues" evidence="1">
    <location>
        <begin position="65"/>
        <end position="76"/>
    </location>
</feature>
<evidence type="ECO:0000313" key="2">
    <source>
        <dbReference type="EMBL" id="RHZ54904.1"/>
    </source>
</evidence>
<sequence length="135" mass="15172">MGRIHKSYYSANARCLSEETIQEIKESVGKIPDAINAMVQKYRIGYYRVLDYIDNKEHKQQIIHSVASSEVMSENNTSDRRSKKRKSGSSPRSVRIFDSVNICPGTSSAIINKADITIPAAQIQNPNAEIPNPKY</sequence>
<keyword evidence="3" id="KW-1185">Reference proteome</keyword>
<name>A0A397GZL6_9GLOM</name>
<feature type="region of interest" description="Disordered" evidence="1">
    <location>
        <begin position="65"/>
        <end position="92"/>
    </location>
</feature>
<accession>A0A397GZL6</accession>
<dbReference type="EMBL" id="PQFF01000373">
    <property type="protein sequence ID" value="RHZ54904.1"/>
    <property type="molecule type" value="Genomic_DNA"/>
</dbReference>
<organism evidence="2 3">
    <name type="scientific">Diversispora epigaea</name>
    <dbReference type="NCBI Taxonomy" id="1348612"/>
    <lineage>
        <taxon>Eukaryota</taxon>
        <taxon>Fungi</taxon>
        <taxon>Fungi incertae sedis</taxon>
        <taxon>Mucoromycota</taxon>
        <taxon>Glomeromycotina</taxon>
        <taxon>Glomeromycetes</taxon>
        <taxon>Diversisporales</taxon>
        <taxon>Diversisporaceae</taxon>
        <taxon>Diversispora</taxon>
    </lineage>
</organism>
<reference evidence="2 3" key="1">
    <citation type="submission" date="2018-08" db="EMBL/GenBank/DDBJ databases">
        <title>Genome and evolution of the arbuscular mycorrhizal fungus Diversispora epigaea (formerly Glomus versiforme) and its bacterial endosymbionts.</title>
        <authorList>
            <person name="Sun X."/>
            <person name="Fei Z."/>
            <person name="Harrison M."/>
        </authorList>
    </citation>
    <scope>NUCLEOTIDE SEQUENCE [LARGE SCALE GENOMIC DNA]</scope>
    <source>
        <strain evidence="2 3">IT104</strain>
    </source>
</reference>
<evidence type="ECO:0000256" key="1">
    <source>
        <dbReference type="SAM" id="MobiDB-lite"/>
    </source>
</evidence>
<proteinExistence type="predicted"/>
<dbReference type="Proteomes" id="UP000266861">
    <property type="component" value="Unassembled WGS sequence"/>
</dbReference>
<gene>
    <name evidence="2" type="ORF">Glove_421g103</name>
</gene>
<evidence type="ECO:0000313" key="3">
    <source>
        <dbReference type="Proteomes" id="UP000266861"/>
    </source>
</evidence>
<protein>
    <submittedName>
        <fullName evidence="2">Uncharacterized protein</fullName>
    </submittedName>
</protein>
<comment type="caution">
    <text evidence="2">The sequence shown here is derived from an EMBL/GenBank/DDBJ whole genome shotgun (WGS) entry which is preliminary data.</text>
</comment>
<dbReference type="AlphaFoldDB" id="A0A397GZL6"/>